<dbReference type="InterPro" id="IPR006905">
    <property type="entry name" value="Flavin_halogenase"/>
</dbReference>
<feature type="binding site" evidence="2">
    <location>
        <begin position="15"/>
        <end position="18"/>
    </location>
    <ligand>
        <name>FAD</name>
        <dbReference type="ChEBI" id="CHEBI:57692"/>
    </ligand>
</feature>
<dbReference type="AlphaFoldDB" id="B3PC67"/>
<feature type="binding site" evidence="2">
    <location>
        <position position="349"/>
    </location>
    <ligand>
        <name>FAD</name>
        <dbReference type="ChEBI" id="CHEBI:57692"/>
    </ligand>
</feature>
<feature type="binding site" evidence="2">
    <location>
        <position position="188"/>
    </location>
    <ligand>
        <name>FAD</name>
        <dbReference type="ChEBI" id="CHEBI:57692"/>
    </ligand>
</feature>
<dbReference type="SUPFAM" id="SSF51905">
    <property type="entry name" value="FAD/NAD(P)-binding domain"/>
    <property type="match status" value="1"/>
</dbReference>
<feature type="binding site" evidence="2">
    <location>
        <position position="81"/>
    </location>
    <ligand>
        <name>7-chloro-L-tryptophan</name>
        <dbReference type="ChEBI" id="CHEBI:58713"/>
    </ligand>
</feature>
<dbReference type="PANTHER" id="PTHR43747">
    <property type="entry name" value="FAD-BINDING PROTEIN"/>
    <property type="match status" value="1"/>
</dbReference>
<feature type="binding site" evidence="2">
    <location>
        <position position="336"/>
    </location>
    <ligand>
        <name>FAD</name>
        <dbReference type="ChEBI" id="CHEBI:57692"/>
    </ligand>
</feature>
<keyword evidence="2" id="KW-0285">Flavoprotein</keyword>
<organism evidence="3 4">
    <name type="scientific">Cellvibrio japonicus (strain Ueda107)</name>
    <name type="common">Pseudomonas fluorescens subsp. cellulosa</name>
    <dbReference type="NCBI Taxonomy" id="498211"/>
    <lineage>
        <taxon>Bacteria</taxon>
        <taxon>Pseudomonadati</taxon>
        <taxon>Pseudomonadota</taxon>
        <taxon>Gammaproteobacteria</taxon>
        <taxon>Cellvibrionales</taxon>
        <taxon>Cellvibrionaceae</taxon>
        <taxon>Cellvibrio</taxon>
    </lineage>
</organism>
<evidence type="ECO:0000313" key="3">
    <source>
        <dbReference type="EMBL" id="ACE83797.1"/>
    </source>
</evidence>
<keyword evidence="2" id="KW-0547">Nucleotide-binding</keyword>
<dbReference type="STRING" id="498211.CJA_2881"/>
<reference evidence="3 4" key="1">
    <citation type="journal article" date="2008" name="J. Bacteriol.">
        <title>Insights into plant cell wall degradation from the genome sequence of the soil bacterium Cellvibrio japonicus.</title>
        <authorList>
            <person name="Deboy R.T."/>
            <person name="Mongodin E.F."/>
            <person name="Fouts D.E."/>
            <person name="Tailford L.E."/>
            <person name="Khouri H."/>
            <person name="Emerson J.B."/>
            <person name="Mohamoud Y."/>
            <person name="Watkins K."/>
            <person name="Henrissat B."/>
            <person name="Gilbert H.J."/>
            <person name="Nelson K.E."/>
        </authorList>
    </citation>
    <scope>NUCLEOTIDE SEQUENCE [LARGE SCALE GENOMIC DNA]</scope>
    <source>
        <strain evidence="3 4">Ueda107</strain>
    </source>
</reference>
<feature type="active site" evidence="1">
    <location>
        <position position="81"/>
    </location>
</feature>
<dbReference type="KEGG" id="cja:CJA_2881"/>
<gene>
    <name evidence="3" type="ordered locus">CJA_2881</name>
</gene>
<dbReference type="HOGENOM" id="CLU_022247_1_0_6"/>
<name>B3PC67_CELJU</name>
<dbReference type="PANTHER" id="PTHR43747:SF4">
    <property type="entry name" value="FLAVIN-DEPENDENT TRYPTOPHAN HALOGENASE"/>
    <property type="match status" value="1"/>
</dbReference>
<dbReference type="GO" id="GO:0000166">
    <property type="term" value="F:nucleotide binding"/>
    <property type="evidence" value="ECO:0007669"/>
    <property type="project" value="UniProtKB-KW"/>
</dbReference>
<dbReference type="OrthoDB" id="6278312at2"/>
<evidence type="ECO:0000313" key="4">
    <source>
        <dbReference type="Proteomes" id="UP000001036"/>
    </source>
</evidence>
<dbReference type="InterPro" id="IPR050816">
    <property type="entry name" value="Flavin-dep_Halogenase_NPB"/>
</dbReference>
<dbReference type="eggNOG" id="COG0665">
    <property type="taxonomic scope" value="Bacteria"/>
</dbReference>
<dbReference type="Gene3D" id="3.50.50.60">
    <property type="entry name" value="FAD/NAD(P)-binding domain"/>
    <property type="match status" value="1"/>
</dbReference>
<dbReference type="InterPro" id="IPR036188">
    <property type="entry name" value="FAD/NAD-bd_sf"/>
</dbReference>
<protein>
    <submittedName>
        <fullName evidence="3">Tryptophan halogenase</fullName>
    </submittedName>
</protein>
<dbReference type="GO" id="GO:0004497">
    <property type="term" value="F:monooxygenase activity"/>
    <property type="evidence" value="ECO:0007669"/>
    <property type="project" value="InterPro"/>
</dbReference>
<dbReference type="RefSeq" id="WP_012488465.1">
    <property type="nucleotide sequence ID" value="NC_010995.1"/>
</dbReference>
<proteinExistence type="predicted"/>
<dbReference type="EMBL" id="CP000934">
    <property type="protein sequence ID" value="ACE83797.1"/>
    <property type="molecule type" value="Genomic_DNA"/>
</dbReference>
<keyword evidence="4" id="KW-1185">Reference proteome</keyword>
<feature type="binding site" evidence="2">
    <location>
        <position position="345"/>
    </location>
    <ligand>
        <name>L-tryptophan</name>
        <dbReference type="ChEBI" id="CHEBI:57912"/>
    </ligand>
</feature>
<keyword evidence="2" id="KW-0274">FAD</keyword>
<evidence type="ECO:0000256" key="2">
    <source>
        <dbReference type="PIRSR" id="PIRSR011396-2"/>
    </source>
</evidence>
<sequence length="504" mass="56959">MSDSNNIQSIIILGGGTAGWMTAAALAKVITTRNCSITLIESEEIGTVGVGEATIPQISIFNSVLGIDENDFIKATQGTFKLGIEFVNWKSIGSAYIHPFSTYGTDLHNVQFYHYWQKAFKLGLSPDISDYSLNIQACYHNKFTRPMDVPNSPLAKIAYAYHFDAGLYARYLRRYAEALGVRRVEGKVTQVNKNHDNGFIKSLLLTDGSVHAADFFMDCSGFRGLLIEGALHTGYENWSHYLPADSAIAIPCRRVEPLIPYTRATAHTAGWQWRIPLQHRTGNGHVYSSQFIDDKSALDTLVNHLDGEPLAEPRQLRFVTGKRRKVWNKNCVALGLASGFLEPLESTSIHLVQSVISKFLGLFPRKDSFTAEQEKFNKYMDDEYLGIRDFIILHYKATQRDDSAFWNHCRTMEIPESLQRKLELYRSSSRLYRDNNELFDESSWLAVMHGQGIVAEGYNPIVDAMPVEELENRLRGIRQVISKCLDVIPTQDAYIDKYCRAGQL</sequence>
<dbReference type="Proteomes" id="UP000001036">
    <property type="component" value="Chromosome"/>
</dbReference>
<evidence type="ECO:0000256" key="1">
    <source>
        <dbReference type="PIRSR" id="PIRSR011396-1"/>
    </source>
</evidence>
<dbReference type="Pfam" id="PF04820">
    <property type="entry name" value="Trp_halogenase"/>
    <property type="match status" value="1"/>
</dbReference>
<dbReference type="PIRSF" id="PIRSF011396">
    <property type="entry name" value="Trp_halogenase"/>
    <property type="match status" value="1"/>
</dbReference>
<accession>B3PC67</accession>
<dbReference type="InterPro" id="IPR033856">
    <property type="entry name" value="Trp_halogen"/>
</dbReference>